<keyword evidence="2" id="KW-1185">Reference proteome</keyword>
<reference evidence="1 2" key="1">
    <citation type="journal article" date="2021" name="Sci. Rep.">
        <title>Chromosome anchoring in Senegalese sole (Solea senegalensis) reveals sex-associated markers and genome rearrangements in flatfish.</title>
        <authorList>
            <person name="Guerrero-Cozar I."/>
            <person name="Gomez-Garrido J."/>
            <person name="Berbel C."/>
            <person name="Martinez-Blanch J.F."/>
            <person name="Alioto T."/>
            <person name="Claros M.G."/>
            <person name="Gagnaire P.A."/>
            <person name="Manchado M."/>
        </authorList>
    </citation>
    <scope>NUCLEOTIDE SEQUENCE [LARGE SCALE GENOMIC DNA]</scope>
    <source>
        <strain evidence="1">Sse05_10M</strain>
    </source>
</reference>
<dbReference type="Proteomes" id="UP000693946">
    <property type="component" value="Linkage Group LG15"/>
</dbReference>
<dbReference type="AlphaFoldDB" id="A0AAV6S321"/>
<gene>
    <name evidence="1" type="ORF">JOB18_019990</name>
</gene>
<proteinExistence type="predicted"/>
<dbReference type="EMBL" id="JAGKHQ010000007">
    <property type="protein sequence ID" value="KAG7512095.1"/>
    <property type="molecule type" value="Genomic_DNA"/>
</dbReference>
<name>A0AAV6S321_SOLSE</name>
<accession>A0AAV6S321</accession>
<protein>
    <submittedName>
        <fullName evidence="1">Uncharacterized protein</fullName>
    </submittedName>
</protein>
<evidence type="ECO:0000313" key="2">
    <source>
        <dbReference type="Proteomes" id="UP000693946"/>
    </source>
</evidence>
<sequence length="283" mass="31499">MIALTHNVRCCRLSQVLGALSAPVRSCFKTSSYQPLEIPEENPAPSTSTAQWTVRSAILDGLSANYVQRRKPSYLVLFKPLHTSKLTRRGCMVRYFQSLCNTSRVSAVERKGPSQEFIDLVQGLNPEATSHERVVATVTDNGPLSSKHLKNLIFQQSVCVWMERVTTTEKISHLSQETLRKMRLALFYQLICDACAILLSLVATIDAKKAMKAHSSLSRLNNSTMGKCSALWNAAGRPKSAEVVSALLKFRLTTPCATRRNSLYDSLHQLCSIRETLPELNLS</sequence>
<comment type="caution">
    <text evidence="1">The sequence shown here is derived from an EMBL/GenBank/DDBJ whole genome shotgun (WGS) entry which is preliminary data.</text>
</comment>
<evidence type="ECO:0000313" key="1">
    <source>
        <dbReference type="EMBL" id="KAG7512095.1"/>
    </source>
</evidence>
<organism evidence="1 2">
    <name type="scientific">Solea senegalensis</name>
    <name type="common">Senegalese sole</name>
    <dbReference type="NCBI Taxonomy" id="28829"/>
    <lineage>
        <taxon>Eukaryota</taxon>
        <taxon>Metazoa</taxon>
        <taxon>Chordata</taxon>
        <taxon>Craniata</taxon>
        <taxon>Vertebrata</taxon>
        <taxon>Euteleostomi</taxon>
        <taxon>Actinopterygii</taxon>
        <taxon>Neopterygii</taxon>
        <taxon>Teleostei</taxon>
        <taxon>Neoteleostei</taxon>
        <taxon>Acanthomorphata</taxon>
        <taxon>Carangaria</taxon>
        <taxon>Pleuronectiformes</taxon>
        <taxon>Pleuronectoidei</taxon>
        <taxon>Soleidae</taxon>
        <taxon>Solea</taxon>
    </lineage>
</organism>